<gene>
    <name evidence="1" type="ORF">SAMN04488101_101690</name>
</gene>
<evidence type="ECO:0000313" key="2">
    <source>
        <dbReference type="Proteomes" id="UP000192678"/>
    </source>
</evidence>
<dbReference type="STRING" id="475255.SAMN04488101_101690"/>
<sequence length="50" mass="6043">MDIMGNERHFKVVVPFFFWKSREGELRMMVSYNYRHGFACISNTYISLFS</sequence>
<evidence type="ECO:0000313" key="1">
    <source>
        <dbReference type="EMBL" id="SMC61036.1"/>
    </source>
</evidence>
<keyword evidence="2" id="KW-1185">Reference proteome</keyword>
<name>A0A1W2AK37_9SPHI</name>
<organism evidence="1 2">
    <name type="scientific">Pedobacter nyackensis</name>
    <dbReference type="NCBI Taxonomy" id="475255"/>
    <lineage>
        <taxon>Bacteria</taxon>
        <taxon>Pseudomonadati</taxon>
        <taxon>Bacteroidota</taxon>
        <taxon>Sphingobacteriia</taxon>
        <taxon>Sphingobacteriales</taxon>
        <taxon>Sphingobacteriaceae</taxon>
        <taxon>Pedobacter</taxon>
    </lineage>
</organism>
<reference evidence="1 2" key="1">
    <citation type="submission" date="2017-04" db="EMBL/GenBank/DDBJ databases">
        <authorList>
            <person name="Afonso C.L."/>
            <person name="Miller P.J."/>
            <person name="Scott M.A."/>
            <person name="Spackman E."/>
            <person name="Goraichik I."/>
            <person name="Dimitrov K.M."/>
            <person name="Suarez D.L."/>
            <person name="Swayne D.E."/>
        </authorList>
    </citation>
    <scope>NUCLEOTIDE SEQUENCE [LARGE SCALE GENOMIC DNA]</scope>
    <source>
        <strain evidence="1 2">DSM 19625</strain>
    </source>
</reference>
<dbReference type="EMBL" id="FWYB01000001">
    <property type="protein sequence ID" value="SMC61036.1"/>
    <property type="molecule type" value="Genomic_DNA"/>
</dbReference>
<protein>
    <submittedName>
        <fullName evidence="1">Uncharacterized protein</fullName>
    </submittedName>
</protein>
<proteinExistence type="predicted"/>
<dbReference type="AlphaFoldDB" id="A0A1W2AK37"/>
<accession>A0A1W2AK37</accession>
<dbReference type="Proteomes" id="UP000192678">
    <property type="component" value="Unassembled WGS sequence"/>
</dbReference>